<keyword evidence="6" id="KW-0067">ATP-binding</keyword>
<accession>A7NM24</accession>
<feature type="transmembrane region" description="Helical" evidence="9">
    <location>
        <begin position="14"/>
        <end position="34"/>
    </location>
</feature>
<evidence type="ECO:0000256" key="5">
    <source>
        <dbReference type="ARBA" id="ARBA00022741"/>
    </source>
</evidence>
<dbReference type="KEGG" id="rca:Rcas_2499"/>
<dbReference type="InterPro" id="IPR027417">
    <property type="entry name" value="P-loop_NTPase"/>
</dbReference>
<dbReference type="RefSeq" id="WP_012121003.1">
    <property type="nucleotide sequence ID" value="NC_009767.1"/>
</dbReference>
<dbReference type="FunFam" id="3.40.50.300:FF:000287">
    <property type="entry name" value="Multidrug ABC transporter ATP-binding protein"/>
    <property type="match status" value="1"/>
</dbReference>
<dbReference type="PANTHER" id="PTHR43394">
    <property type="entry name" value="ATP-DEPENDENT PERMEASE MDL1, MITOCHONDRIAL"/>
    <property type="match status" value="1"/>
</dbReference>
<keyword evidence="7 9" id="KW-1133">Transmembrane helix</keyword>
<keyword evidence="3" id="KW-1003">Cell membrane</keyword>
<proteinExistence type="predicted"/>
<evidence type="ECO:0000313" key="12">
    <source>
        <dbReference type="EMBL" id="ABU58579.1"/>
    </source>
</evidence>
<dbReference type="AlphaFoldDB" id="A7NM24"/>
<dbReference type="Pfam" id="PF00005">
    <property type="entry name" value="ABC_tran"/>
    <property type="match status" value="1"/>
</dbReference>
<sequence length="601" mass="65952">MIPLRRSLTFLKPYWRLSVGAFISLTLAAVANLVTPQVLRMLIDQGIAERNTNALVWLAAALVGIALVRGMFSFTSGFWSEKASQAVAYDLRNTLFAKIQGLSFSYHDRAQTGQLMTRITSDVEQVRTFIGMGLLQLLNAAALIIGCIGAMLLMNWQLALLVLLTVPLMVGVIGFFMNVVRPLFDQIQQRLGALNTALQENLAGVRVVQAFAREPYEWQRYNRLNQRLLDANLQSIRAMSLTFPLIFFIGNLGTLAVIWFGGYQVIGGALTIGELVAFNTYLALLIMPLMMLGMIMAQITRAAVSAERIFEVLDVENEVHDRPGARPLPPIKGQVAFERVWFGYGVRADGHAAPDGRHPIREEKYILKDVSFVAEPGQTVAILGKTGAGKSTIINLIPRFYDVTHGRVTIDGIDVRDVTLESLRAQIGIVLQDTTLFSGSVRENIAYGRPDASDAEVEAAACAAQAHEFIMALPNGYHTIIGERGVGLSGGQKQRIAIARALLRDPRILILDDSTSSVDAETEYQIQLALERLMEGRTSFVIAQRISTVRRADLILLLDNGRVVAQGTHEALLATSALYGEIIDSQFGGVREEVETAEVEG</sequence>
<dbReference type="InterPro" id="IPR011527">
    <property type="entry name" value="ABC1_TM_dom"/>
</dbReference>
<dbReference type="Proteomes" id="UP000000263">
    <property type="component" value="Chromosome"/>
</dbReference>
<dbReference type="eggNOG" id="COG1132">
    <property type="taxonomic scope" value="Bacteria"/>
</dbReference>
<evidence type="ECO:0000259" key="10">
    <source>
        <dbReference type="PROSITE" id="PS50893"/>
    </source>
</evidence>
<keyword evidence="2" id="KW-0813">Transport</keyword>
<evidence type="ECO:0000256" key="6">
    <source>
        <dbReference type="ARBA" id="ARBA00022840"/>
    </source>
</evidence>
<evidence type="ECO:0000256" key="4">
    <source>
        <dbReference type="ARBA" id="ARBA00022692"/>
    </source>
</evidence>
<dbReference type="Gene3D" id="1.20.1560.10">
    <property type="entry name" value="ABC transporter type 1, transmembrane domain"/>
    <property type="match status" value="1"/>
</dbReference>
<reference evidence="12 13" key="1">
    <citation type="submission" date="2007-08" db="EMBL/GenBank/DDBJ databases">
        <title>Complete sequence of Roseiflexus castenholzii DSM 13941.</title>
        <authorList>
            <consortium name="US DOE Joint Genome Institute"/>
            <person name="Copeland A."/>
            <person name="Lucas S."/>
            <person name="Lapidus A."/>
            <person name="Barry K."/>
            <person name="Glavina del Rio T."/>
            <person name="Dalin E."/>
            <person name="Tice H."/>
            <person name="Pitluck S."/>
            <person name="Thompson L.S."/>
            <person name="Brettin T."/>
            <person name="Bruce D."/>
            <person name="Detter J.C."/>
            <person name="Han C."/>
            <person name="Tapia R."/>
            <person name="Schmutz J."/>
            <person name="Larimer F."/>
            <person name="Land M."/>
            <person name="Hauser L."/>
            <person name="Kyrpides N."/>
            <person name="Mikhailova N."/>
            <person name="Bryant D.A."/>
            <person name="Hanada S."/>
            <person name="Tsukatani Y."/>
            <person name="Richardson P."/>
        </authorList>
    </citation>
    <scope>NUCLEOTIDE SEQUENCE [LARGE SCALE GENOMIC DNA]</scope>
    <source>
        <strain evidence="13">DSM 13941 / HLO8</strain>
    </source>
</reference>
<dbReference type="PROSITE" id="PS50893">
    <property type="entry name" value="ABC_TRANSPORTER_2"/>
    <property type="match status" value="1"/>
</dbReference>
<dbReference type="InterPro" id="IPR017871">
    <property type="entry name" value="ABC_transporter-like_CS"/>
</dbReference>
<dbReference type="STRING" id="383372.Rcas_2499"/>
<organism evidence="12 13">
    <name type="scientific">Roseiflexus castenholzii (strain DSM 13941 / HLO8)</name>
    <dbReference type="NCBI Taxonomy" id="383372"/>
    <lineage>
        <taxon>Bacteria</taxon>
        <taxon>Bacillati</taxon>
        <taxon>Chloroflexota</taxon>
        <taxon>Chloroflexia</taxon>
        <taxon>Chloroflexales</taxon>
        <taxon>Roseiflexineae</taxon>
        <taxon>Roseiflexaceae</taxon>
        <taxon>Roseiflexus</taxon>
    </lineage>
</organism>
<evidence type="ECO:0000256" key="9">
    <source>
        <dbReference type="SAM" id="Phobius"/>
    </source>
</evidence>
<feature type="transmembrane region" description="Helical" evidence="9">
    <location>
        <begin position="241"/>
        <end position="261"/>
    </location>
</feature>
<dbReference type="GO" id="GO:0015421">
    <property type="term" value="F:ABC-type oligopeptide transporter activity"/>
    <property type="evidence" value="ECO:0007669"/>
    <property type="project" value="TreeGrafter"/>
</dbReference>
<feature type="domain" description="ABC transmembrane type-1" evidence="11">
    <location>
        <begin position="19"/>
        <end position="301"/>
    </location>
</feature>
<evidence type="ECO:0000256" key="1">
    <source>
        <dbReference type="ARBA" id="ARBA00004651"/>
    </source>
</evidence>
<dbReference type="HOGENOM" id="CLU_000604_84_3_0"/>
<keyword evidence="4 9" id="KW-0812">Transmembrane</keyword>
<dbReference type="PANTHER" id="PTHR43394:SF1">
    <property type="entry name" value="ATP-BINDING CASSETTE SUB-FAMILY B MEMBER 10, MITOCHONDRIAL"/>
    <property type="match status" value="1"/>
</dbReference>
<evidence type="ECO:0000256" key="3">
    <source>
        <dbReference type="ARBA" id="ARBA00022475"/>
    </source>
</evidence>
<dbReference type="GO" id="GO:0016887">
    <property type="term" value="F:ATP hydrolysis activity"/>
    <property type="evidence" value="ECO:0007669"/>
    <property type="project" value="InterPro"/>
</dbReference>
<dbReference type="Pfam" id="PF00664">
    <property type="entry name" value="ABC_membrane"/>
    <property type="match status" value="1"/>
</dbReference>
<dbReference type="FunFam" id="1.20.1560.10:FF:000011">
    <property type="entry name" value="Multidrug ABC transporter ATP-binding protein"/>
    <property type="match status" value="1"/>
</dbReference>
<dbReference type="SUPFAM" id="SSF90123">
    <property type="entry name" value="ABC transporter transmembrane region"/>
    <property type="match status" value="1"/>
</dbReference>
<evidence type="ECO:0000313" key="13">
    <source>
        <dbReference type="Proteomes" id="UP000000263"/>
    </source>
</evidence>
<feature type="domain" description="ABC transporter" evidence="10">
    <location>
        <begin position="335"/>
        <end position="585"/>
    </location>
</feature>
<evidence type="ECO:0000259" key="11">
    <source>
        <dbReference type="PROSITE" id="PS50929"/>
    </source>
</evidence>
<gene>
    <name evidence="12" type="ordered locus">Rcas_2499</name>
</gene>
<name>A7NM24_ROSCS</name>
<dbReference type="SMART" id="SM00382">
    <property type="entry name" value="AAA"/>
    <property type="match status" value="1"/>
</dbReference>
<dbReference type="EMBL" id="CP000804">
    <property type="protein sequence ID" value="ABU58579.1"/>
    <property type="molecule type" value="Genomic_DNA"/>
</dbReference>
<evidence type="ECO:0000256" key="7">
    <source>
        <dbReference type="ARBA" id="ARBA00022989"/>
    </source>
</evidence>
<dbReference type="InterPro" id="IPR039421">
    <property type="entry name" value="Type_1_exporter"/>
</dbReference>
<dbReference type="OrthoDB" id="9770415at2"/>
<feature type="transmembrane region" description="Helical" evidence="9">
    <location>
        <begin position="128"/>
        <end position="152"/>
    </location>
</feature>
<keyword evidence="8 9" id="KW-0472">Membrane</keyword>
<protein>
    <submittedName>
        <fullName evidence="12">ABC transporter transmembrane region</fullName>
    </submittedName>
</protein>
<keyword evidence="5" id="KW-0547">Nucleotide-binding</keyword>
<dbReference type="GO" id="GO:0005886">
    <property type="term" value="C:plasma membrane"/>
    <property type="evidence" value="ECO:0007669"/>
    <property type="project" value="UniProtKB-SubCell"/>
</dbReference>
<feature type="transmembrane region" description="Helical" evidence="9">
    <location>
        <begin position="158"/>
        <end position="180"/>
    </location>
</feature>
<dbReference type="PROSITE" id="PS00211">
    <property type="entry name" value="ABC_TRANSPORTER_1"/>
    <property type="match status" value="1"/>
</dbReference>
<keyword evidence="13" id="KW-1185">Reference proteome</keyword>
<dbReference type="InterPro" id="IPR003439">
    <property type="entry name" value="ABC_transporter-like_ATP-bd"/>
</dbReference>
<dbReference type="InterPro" id="IPR003593">
    <property type="entry name" value="AAA+_ATPase"/>
</dbReference>
<comment type="subcellular location">
    <subcellularLocation>
        <location evidence="1">Cell membrane</location>
        <topology evidence="1">Multi-pass membrane protein</topology>
    </subcellularLocation>
</comment>
<dbReference type="GO" id="GO:0005524">
    <property type="term" value="F:ATP binding"/>
    <property type="evidence" value="ECO:0007669"/>
    <property type="project" value="UniProtKB-KW"/>
</dbReference>
<evidence type="ECO:0000256" key="8">
    <source>
        <dbReference type="ARBA" id="ARBA00023136"/>
    </source>
</evidence>
<feature type="transmembrane region" description="Helical" evidence="9">
    <location>
        <begin position="281"/>
        <end position="299"/>
    </location>
</feature>
<dbReference type="CDD" id="cd18542">
    <property type="entry name" value="ABC_6TM_YknU_like"/>
    <property type="match status" value="1"/>
</dbReference>
<dbReference type="InterPro" id="IPR036640">
    <property type="entry name" value="ABC1_TM_sf"/>
</dbReference>
<dbReference type="SUPFAM" id="SSF52540">
    <property type="entry name" value="P-loop containing nucleoside triphosphate hydrolases"/>
    <property type="match status" value="1"/>
</dbReference>
<dbReference type="PROSITE" id="PS50929">
    <property type="entry name" value="ABC_TM1F"/>
    <property type="match status" value="1"/>
</dbReference>
<feature type="transmembrane region" description="Helical" evidence="9">
    <location>
        <begin position="54"/>
        <end position="72"/>
    </location>
</feature>
<evidence type="ECO:0000256" key="2">
    <source>
        <dbReference type="ARBA" id="ARBA00022448"/>
    </source>
</evidence>
<dbReference type="Gene3D" id="3.40.50.300">
    <property type="entry name" value="P-loop containing nucleotide triphosphate hydrolases"/>
    <property type="match status" value="1"/>
</dbReference>